<evidence type="ECO:0000313" key="1">
    <source>
        <dbReference type="EMBL" id="SDH67943.1"/>
    </source>
</evidence>
<reference evidence="2" key="1">
    <citation type="submission" date="2016-10" db="EMBL/GenBank/DDBJ databases">
        <authorList>
            <person name="Varghese N."/>
            <person name="Submissions S."/>
        </authorList>
    </citation>
    <scope>NUCLEOTIDE SEQUENCE [LARGE SCALE GENOMIC DNA]</scope>
    <source>
        <strain evidence="2">DSM 21632</strain>
    </source>
</reference>
<keyword evidence="2" id="KW-1185">Reference proteome</keyword>
<name>A0A1G8EDG2_9BACI</name>
<dbReference type="Proteomes" id="UP000199163">
    <property type="component" value="Unassembled WGS sequence"/>
</dbReference>
<proteinExistence type="predicted"/>
<dbReference type="AlphaFoldDB" id="A0A1G8EDG2"/>
<accession>A0A1G8EDG2</accession>
<dbReference type="EMBL" id="FNDK01000009">
    <property type="protein sequence ID" value="SDH67943.1"/>
    <property type="molecule type" value="Genomic_DNA"/>
</dbReference>
<evidence type="ECO:0000313" key="2">
    <source>
        <dbReference type="Proteomes" id="UP000199163"/>
    </source>
</evidence>
<gene>
    <name evidence="1" type="ORF">SAMN05192534_10947</name>
</gene>
<sequence>MVRVCPQHVKDGLRAMEVPHIVKFMSSIPCQFCKQQSHYVISE</sequence>
<dbReference type="STRING" id="568899.SAMN05192534_10947"/>
<organism evidence="1 2">
    <name type="scientific">Alteribacillus persepolensis</name>
    <dbReference type="NCBI Taxonomy" id="568899"/>
    <lineage>
        <taxon>Bacteria</taxon>
        <taxon>Bacillati</taxon>
        <taxon>Bacillota</taxon>
        <taxon>Bacilli</taxon>
        <taxon>Bacillales</taxon>
        <taxon>Bacillaceae</taxon>
        <taxon>Alteribacillus</taxon>
    </lineage>
</organism>
<protein>
    <submittedName>
        <fullName evidence="1">Uncharacterized protein</fullName>
    </submittedName>
</protein>